<feature type="transmembrane region" description="Helical" evidence="1">
    <location>
        <begin position="12"/>
        <end position="37"/>
    </location>
</feature>
<keyword evidence="1" id="KW-1133">Transmembrane helix</keyword>
<accession>A0A833MYR4</accession>
<sequence>MVFRTSLDPCRGATVMILAAAIMLIGALGAIAITIAARPSADRFLKW</sequence>
<keyword evidence="1" id="KW-0812">Transmembrane</keyword>
<keyword evidence="1" id="KW-0472">Membrane</keyword>
<organism evidence="2 3">
    <name type="scientific">Methylorubrum populi</name>
    <dbReference type="NCBI Taxonomy" id="223967"/>
    <lineage>
        <taxon>Bacteria</taxon>
        <taxon>Pseudomonadati</taxon>
        <taxon>Pseudomonadota</taxon>
        <taxon>Alphaproteobacteria</taxon>
        <taxon>Hyphomicrobiales</taxon>
        <taxon>Methylobacteriaceae</taxon>
        <taxon>Methylorubrum</taxon>
    </lineage>
</organism>
<dbReference type="Proteomes" id="UP000469949">
    <property type="component" value="Unassembled WGS sequence"/>
</dbReference>
<name>A0A833MYR4_9HYPH</name>
<reference evidence="2 3" key="1">
    <citation type="submission" date="2019-10" db="EMBL/GenBank/DDBJ databases">
        <title>Draft Genome Sequence of the Caffeine Degrading Methylotroph Methylorubrum populi PINKEL.</title>
        <authorList>
            <person name="Dawson S.C."/>
            <person name="Zhang X."/>
            <person name="Wright M.E."/>
            <person name="Sharma G."/>
            <person name="Langner J.T."/>
            <person name="Ditty J.L."/>
            <person name="Subuyuj G.A."/>
        </authorList>
    </citation>
    <scope>NUCLEOTIDE SEQUENCE [LARGE SCALE GENOMIC DNA]</scope>
    <source>
        <strain evidence="2 3">Pinkel</strain>
    </source>
</reference>
<dbReference type="EMBL" id="WEKV01000010">
    <property type="protein sequence ID" value="KAB7784586.1"/>
    <property type="molecule type" value="Genomic_DNA"/>
</dbReference>
<evidence type="ECO:0000313" key="2">
    <source>
        <dbReference type="EMBL" id="KAB7784586.1"/>
    </source>
</evidence>
<gene>
    <name evidence="2" type="ORF">F8B43_2619</name>
</gene>
<proteinExistence type="predicted"/>
<evidence type="ECO:0000256" key="1">
    <source>
        <dbReference type="SAM" id="Phobius"/>
    </source>
</evidence>
<protein>
    <submittedName>
        <fullName evidence="2">Uncharacterized protein</fullName>
    </submittedName>
</protein>
<dbReference type="AlphaFoldDB" id="A0A833MYR4"/>
<evidence type="ECO:0000313" key="3">
    <source>
        <dbReference type="Proteomes" id="UP000469949"/>
    </source>
</evidence>
<comment type="caution">
    <text evidence="2">The sequence shown here is derived from an EMBL/GenBank/DDBJ whole genome shotgun (WGS) entry which is preliminary data.</text>
</comment>